<feature type="region of interest" description="Disordered" evidence="1">
    <location>
        <begin position="28"/>
        <end position="76"/>
    </location>
</feature>
<evidence type="ECO:0000259" key="2">
    <source>
        <dbReference type="Pfam" id="PF20516"/>
    </source>
</evidence>
<dbReference type="InterPro" id="IPR046797">
    <property type="entry name" value="PDDEXK_12"/>
</dbReference>
<dbReference type="Proteomes" id="UP000009058">
    <property type="component" value="Chromosome 3"/>
</dbReference>
<name>G4N1G4_PYRO7</name>
<keyword evidence="4" id="KW-1185">Reference proteome</keyword>
<gene>
    <name evidence="3" type="ORF">MGG_15253</name>
</gene>
<dbReference type="OrthoDB" id="5244165at2759"/>
<protein>
    <recommendedName>
        <fullName evidence="2">PD-(D/E)XK nuclease-like domain-containing protein</fullName>
    </recommendedName>
</protein>
<dbReference type="VEuPathDB" id="FungiDB:MGG_15253"/>
<dbReference type="KEGG" id="mgr:MGG_15253"/>
<evidence type="ECO:0000313" key="4">
    <source>
        <dbReference type="Proteomes" id="UP000009058"/>
    </source>
</evidence>
<dbReference type="AlphaFoldDB" id="G4N1G4"/>
<reference evidence="3 4" key="1">
    <citation type="journal article" date="2005" name="Nature">
        <title>The genome sequence of the rice blast fungus Magnaporthe grisea.</title>
        <authorList>
            <person name="Dean R.A."/>
            <person name="Talbot N.J."/>
            <person name="Ebbole D.J."/>
            <person name="Farman M.L."/>
            <person name="Mitchell T.K."/>
            <person name="Orbach M.J."/>
            <person name="Thon M."/>
            <person name="Kulkarni R."/>
            <person name="Xu J.R."/>
            <person name="Pan H."/>
            <person name="Read N.D."/>
            <person name="Lee Y.H."/>
            <person name="Carbone I."/>
            <person name="Brown D."/>
            <person name="Oh Y.Y."/>
            <person name="Donofrio N."/>
            <person name="Jeong J.S."/>
            <person name="Soanes D.M."/>
            <person name="Djonovic S."/>
            <person name="Kolomiets E."/>
            <person name="Rehmeyer C."/>
            <person name="Li W."/>
            <person name="Harding M."/>
            <person name="Kim S."/>
            <person name="Lebrun M.H."/>
            <person name="Bohnert H."/>
            <person name="Coughlan S."/>
            <person name="Butler J."/>
            <person name="Calvo S."/>
            <person name="Ma L.J."/>
            <person name="Nicol R."/>
            <person name="Purcell S."/>
            <person name="Nusbaum C."/>
            <person name="Galagan J.E."/>
            <person name="Birren B.W."/>
        </authorList>
    </citation>
    <scope>NUCLEOTIDE SEQUENCE [LARGE SCALE GENOMIC DNA]</scope>
    <source>
        <strain evidence="4">70-15 / ATCC MYA-4617 / FGSC 8958</strain>
    </source>
</reference>
<evidence type="ECO:0000256" key="1">
    <source>
        <dbReference type="SAM" id="MobiDB-lite"/>
    </source>
</evidence>
<reference key="2">
    <citation type="submission" date="2011-05" db="EMBL/GenBank/DDBJ databases">
        <title>The Genome Sequence of Magnaporthe oryzae 70-15.</title>
        <authorList>
            <consortium name="The Broad Institute Genome Sequencing Platform"/>
            <person name="Ma L.-J."/>
            <person name="Dead R."/>
            <person name="Young S.K."/>
            <person name="Zeng Q."/>
            <person name="Gargeya S."/>
            <person name="Fitzgerald M."/>
            <person name="Haas B."/>
            <person name="Abouelleil A."/>
            <person name="Alvarado L."/>
            <person name="Arachchi H.M."/>
            <person name="Berlin A."/>
            <person name="Brown A."/>
            <person name="Chapman S.B."/>
            <person name="Chen Z."/>
            <person name="Dunbar C."/>
            <person name="Freedman E."/>
            <person name="Gearin G."/>
            <person name="Gellesch M."/>
            <person name="Goldberg J."/>
            <person name="Griggs A."/>
            <person name="Gujja S."/>
            <person name="Heiman D."/>
            <person name="Howarth C."/>
            <person name="Larson L."/>
            <person name="Lui A."/>
            <person name="MacDonald P.J.P."/>
            <person name="Mehta T."/>
            <person name="Montmayeur A."/>
            <person name="Murphy C."/>
            <person name="Neiman D."/>
            <person name="Pearson M."/>
            <person name="Priest M."/>
            <person name="Roberts A."/>
            <person name="Saif S."/>
            <person name="Shea T."/>
            <person name="Shenoy N."/>
            <person name="Sisk P."/>
            <person name="Stolte C."/>
            <person name="Sykes S."/>
            <person name="Yandava C."/>
            <person name="Wortman J."/>
            <person name="Nusbaum C."/>
            <person name="Birren B."/>
        </authorList>
    </citation>
    <scope>NUCLEOTIDE SEQUENCE</scope>
    <source>
        <strain>70-15</strain>
    </source>
</reference>
<accession>G4N1G4</accession>
<dbReference type="eggNOG" id="ENOG502SSXD">
    <property type="taxonomic scope" value="Eukaryota"/>
</dbReference>
<proteinExistence type="predicted"/>
<dbReference type="GeneID" id="12985948"/>
<feature type="compositionally biased region" description="Low complexity" evidence="1">
    <location>
        <begin position="268"/>
        <end position="284"/>
    </location>
</feature>
<evidence type="ECO:0000313" key="3">
    <source>
        <dbReference type="EMBL" id="EHA53231.1"/>
    </source>
</evidence>
<dbReference type="HOGENOM" id="CLU_027219_5_1_1"/>
<dbReference type="Pfam" id="PF20516">
    <property type="entry name" value="PDDEXK_12"/>
    <property type="match status" value="1"/>
</dbReference>
<feature type="domain" description="PD-(D/E)XK nuclease-like" evidence="2">
    <location>
        <begin position="171"/>
        <end position="447"/>
    </location>
</feature>
<feature type="region of interest" description="Disordered" evidence="1">
    <location>
        <begin position="268"/>
        <end position="288"/>
    </location>
</feature>
<dbReference type="RefSeq" id="XP_003713038.1">
    <property type="nucleotide sequence ID" value="XM_003712990.1"/>
</dbReference>
<organism evidence="3 4">
    <name type="scientific">Pyricularia oryzae (strain 70-15 / ATCC MYA-4617 / FGSC 8958)</name>
    <name type="common">Rice blast fungus</name>
    <name type="synonym">Magnaporthe oryzae</name>
    <dbReference type="NCBI Taxonomy" id="242507"/>
    <lineage>
        <taxon>Eukaryota</taxon>
        <taxon>Fungi</taxon>
        <taxon>Dikarya</taxon>
        <taxon>Ascomycota</taxon>
        <taxon>Pezizomycotina</taxon>
        <taxon>Sordariomycetes</taxon>
        <taxon>Sordariomycetidae</taxon>
        <taxon>Magnaporthales</taxon>
        <taxon>Pyriculariaceae</taxon>
        <taxon>Pyricularia</taxon>
    </lineage>
</organism>
<dbReference type="EMBL" id="CM001233">
    <property type="protein sequence ID" value="EHA53231.1"/>
    <property type="molecule type" value="Genomic_DNA"/>
</dbReference>
<dbReference type="OMA" id="LAIWIEM"/>
<sequence length="458" mass="51110">MTFIKCHRTPFHDCLHCRVEDWIGRTSNTPDKSKCCSNPHDFEMPPSPPASSERASSPSKRRRPDDEVPINLDFDITPRPSRHLAFDIGLSLQQTPSRSRPSKRSVSPIKFTDELAMLEKPIRIKKPSLELLPTKARELYSSVLRMVDFAIAIVPIEAERAFGEHVRMAELPPTIFKGQKDGQDAHAVAEAERELESLLEIVADANKCSTEGLSEFSWNIEVHAPLLKLATRKTPGVSRYEIISARVSNLCLPPFGDGATCEFPESYVAPPSSVSSRSTSSTAASRKKDNHVAAGRMVDFGLFMETKSTPLEKAISALVLQSEQRSVNHSSYSPLRSLPLGVSIETKSPGAADNGLVQLALWTAAWFRRMEQLLELSTYRQTEFQMLEAVPAILVNGHQWRLLFFCHRGDSITCVGEIPMGDTTTLTGAYKVLGVLRLLVRWVDEDLREWFEGLLLRA</sequence>
<dbReference type="InParanoid" id="G4N1G4"/>